<keyword evidence="3" id="KW-1185">Reference proteome</keyword>
<gene>
    <name evidence="2" type="ORF">LSH36_37g04024</name>
</gene>
<dbReference type="Proteomes" id="UP001208570">
    <property type="component" value="Unassembled WGS sequence"/>
</dbReference>
<organism evidence="2 3">
    <name type="scientific">Paralvinella palmiformis</name>
    <dbReference type="NCBI Taxonomy" id="53620"/>
    <lineage>
        <taxon>Eukaryota</taxon>
        <taxon>Metazoa</taxon>
        <taxon>Spiralia</taxon>
        <taxon>Lophotrochozoa</taxon>
        <taxon>Annelida</taxon>
        <taxon>Polychaeta</taxon>
        <taxon>Sedentaria</taxon>
        <taxon>Canalipalpata</taxon>
        <taxon>Terebellida</taxon>
        <taxon>Terebelliformia</taxon>
        <taxon>Alvinellidae</taxon>
        <taxon>Paralvinella</taxon>
    </lineage>
</organism>
<accession>A0AAD9K9L0</accession>
<evidence type="ECO:0000313" key="2">
    <source>
        <dbReference type="EMBL" id="KAK2166605.1"/>
    </source>
</evidence>
<dbReference type="GO" id="GO:0009253">
    <property type="term" value="P:peptidoglycan catabolic process"/>
    <property type="evidence" value="ECO:0007669"/>
    <property type="project" value="InterPro"/>
</dbReference>
<keyword evidence="1" id="KW-1133">Transmembrane helix</keyword>
<comment type="caution">
    <text evidence="2">The sequence shown here is derived from an EMBL/GenBank/DDBJ whole genome shotgun (WGS) entry which is preliminary data.</text>
</comment>
<dbReference type="EMBL" id="JAODUP010000037">
    <property type="protein sequence ID" value="KAK2166605.1"/>
    <property type="molecule type" value="Genomic_DNA"/>
</dbReference>
<keyword evidence="1" id="KW-0812">Transmembrane</keyword>
<sequence length="74" mass="8395">MFVIWLVSLATDVKTVYEIVLLYLVSFVYYKMTNSVSIGKGKDDIRYNFLIGQDGLIYEGRGWGVLGQHTDGKV</sequence>
<dbReference type="GO" id="GO:0008745">
    <property type="term" value="F:N-acetylmuramoyl-L-alanine amidase activity"/>
    <property type="evidence" value="ECO:0007669"/>
    <property type="project" value="InterPro"/>
</dbReference>
<dbReference type="SUPFAM" id="SSF55846">
    <property type="entry name" value="N-acetylmuramoyl-L-alanine amidase-like"/>
    <property type="match status" value="1"/>
</dbReference>
<dbReference type="AlphaFoldDB" id="A0AAD9K9L0"/>
<keyword evidence="1" id="KW-0472">Membrane</keyword>
<reference evidence="2" key="1">
    <citation type="journal article" date="2023" name="Mol. Biol. Evol.">
        <title>Third-Generation Sequencing Reveals the Adaptive Role of the Epigenome in Three Deep-Sea Polychaetes.</title>
        <authorList>
            <person name="Perez M."/>
            <person name="Aroh O."/>
            <person name="Sun Y."/>
            <person name="Lan Y."/>
            <person name="Juniper S.K."/>
            <person name="Young C.R."/>
            <person name="Angers B."/>
            <person name="Qian P.Y."/>
        </authorList>
    </citation>
    <scope>NUCLEOTIDE SEQUENCE</scope>
    <source>
        <strain evidence="2">P08H-3</strain>
    </source>
</reference>
<protein>
    <submittedName>
        <fullName evidence="2">Uncharacterized protein</fullName>
    </submittedName>
</protein>
<feature type="transmembrane region" description="Helical" evidence="1">
    <location>
        <begin position="15"/>
        <end position="32"/>
    </location>
</feature>
<name>A0AAD9K9L0_9ANNE</name>
<evidence type="ECO:0000313" key="3">
    <source>
        <dbReference type="Proteomes" id="UP001208570"/>
    </source>
</evidence>
<dbReference type="InterPro" id="IPR036505">
    <property type="entry name" value="Amidase/PGRP_sf"/>
</dbReference>
<dbReference type="Gene3D" id="3.40.80.10">
    <property type="entry name" value="Peptidoglycan recognition protein-like"/>
    <property type="match status" value="1"/>
</dbReference>
<evidence type="ECO:0000256" key="1">
    <source>
        <dbReference type="SAM" id="Phobius"/>
    </source>
</evidence>
<proteinExistence type="predicted"/>